<protein>
    <recommendedName>
        <fullName evidence="10">Odorant receptor</fullName>
    </recommendedName>
</protein>
<comment type="caution">
    <text evidence="10">Lacks conserved residue(s) required for the propagation of feature annotation.</text>
</comment>
<dbReference type="GO" id="GO:0005886">
    <property type="term" value="C:plasma membrane"/>
    <property type="evidence" value="ECO:0007669"/>
    <property type="project" value="UniProtKB-SubCell"/>
</dbReference>
<comment type="subcellular location">
    <subcellularLocation>
        <location evidence="1 10">Cell membrane</location>
        <topology evidence="1 10">Multi-pass membrane protein</topology>
    </subcellularLocation>
</comment>
<evidence type="ECO:0000256" key="2">
    <source>
        <dbReference type="ARBA" id="ARBA00022475"/>
    </source>
</evidence>
<evidence type="ECO:0000256" key="7">
    <source>
        <dbReference type="ARBA" id="ARBA00023136"/>
    </source>
</evidence>
<keyword evidence="12" id="KW-1185">Reference proteome</keyword>
<evidence type="ECO:0000256" key="8">
    <source>
        <dbReference type="ARBA" id="ARBA00023170"/>
    </source>
</evidence>
<gene>
    <name evidence="11" type="ORF">Zmor_007815</name>
</gene>
<organism evidence="11 12">
    <name type="scientific">Zophobas morio</name>
    <dbReference type="NCBI Taxonomy" id="2755281"/>
    <lineage>
        <taxon>Eukaryota</taxon>
        <taxon>Metazoa</taxon>
        <taxon>Ecdysozoa</taxon>
        <taxon>Arthropoda</taxon>
        <taxon>Hexapoda</taxon>
        <taxon>Insecta</taxon>
        <taxon>Pterygota</taxon>
        <taxon>Neoptera</taxon>
        <taxon>Endopterygota</taxon>
        <taxon>Coleoptera</taxon>
        <taxon>Polyphaga</taxon>
        <taxon>Cucujiformia</taxon>
        <taxon>Tenebrionidae</taxon>
        <taxon>Zophobas</taxon>
    </lineage>
</organism>
<reference evidence="11" key="1">
    <citation type="journal article" date="2023" name="G3 (Bethesda)">
        <title>Whole genome assemblies of Zophobas morio and Tenebrio molitor.</title>
        <authorList>
            <person name="Kaur S."/>
            <person name="Stinson S.A."/>
            <person name="diCenzo G.C."/>
        </authorList>
    </citation>
    <scope>NUCLEOTIDE SEQUENCE</scope>
    <source>
        <strain evidence="11">QUZm001</strain>
    </source>
</reference>
<keyword evidence="6 10" id="KW-1133">Transmembrane helix</keyword>
<feature type="transmembrane region" description="Helical" evidence="10">
    <location>
        <begin position="68"/>
        <end position="89"/>
    </location>
</feature>
<evidence type="ECO:0000256" key="3">
    <source>
        <dbReference type="ARBA" id="ARBA00022606"/>
    </source>
</evidence>
<dbReference type="InterPro" id="IPR004117">
    <property type="entry name" value="7tm6_olfct_rcpt"/>
</dbReference>
<evidence type="ECO:0000256" key="10">
    <source>
        <dbReference type="RuleBase" id="RU351113"/>
    </source>
</evidence>
<evidence type="ECO:0000256" key="6">
    <source>
        <dbReference type="ARBA" id="ARBA00022989"/>
    </source>
</evidence>
<evidence type="ECO:0000256" key="1">
    <source>
        <dbReference type="ARBA" id="ARBA00004651"/>
    </source>
</evidence>
<feature type="transmembrane region" description="Helical" evidence="10">
    <location>
        <begin position="178"/>
        <end position="202"/>
    </location>
</feature>
<dbReference type="EMBL" id="JALNTZ010000002">
    <property type="protein sequence ID" value="KAJ3663564.1"/>
    <property type="molecule type" value="Genomic_DNA"/>
</dbReference>
<feature type="transmembrane region" description="Helical" evidence="10">
    <location>
        <begin position="252"/>
        <end position="273"/>
    </location>
</feature>
<proteinExistence type="inferred from homology"/>
<feature type="transmembrane region" description="Helical" evidence="10">
    <location>
        <begin position="35"/>
        <end position="62"/>
    </location>
</feature>
<keyword evidence="8 10" id="KW-0675">Receptor</keyword>
<keyword evidence="5 10" id="KW-0552">Olfaction</keyword>
<evidence type="ECO:0000256" key="9">
    <source>
        <dbReference type="ARBA" id="ARBA00023224"/>
    </source>
</evidence>
<dbReference type="AlphaFoldDB" id="A0AA38MPV6"/>
<feature type="transmembrane region" description="Helical" evidence="10">
    <location>
        <begin position="130"/>
        <end position="149"/>
    </location>
</feature>
<evidence type="ECO:0000313" key="12">
    <source>
        <dbReference type="Proteomes" id="UP001168821"/>
    </source>
</evidence>
<name>A0AA38MPV6_9CUCU</name>
<dbReference type="Pfam" id="PF02949">
    <property type="entry name" value="7tm_6"/>
    <property type="match status" value="1"/>
</dbReference>
<dbReference type="GO" id="GO:0004984">
    <property type="term" value="F:olfactory receptor activity"/>
    <property type="evidence" value="ECO:0007669"/>
    <property type="project" value="InterPro"/>
</dbReference>
<evidence type="ECO:0000256" key="4">
    <source>
        <dbReference type="ARBA" id="ARBA00022692"/>
    </source>
</evidence>
<accession>A0AA38MPV6</accession>
<dbReference type="GO" id="GO:0005549">
    <property type="term" value="F:odorant binding"/>
    <property type="evidence" value="ECO:0007669"/>
    <property type="project" value="InterPro"/>
</dbReference>
<dbReference type="PANTHER" id="PTHR21137:SF35">
    <property type="entry name" value="ODORANT RECEPTOR 19A-RELATED"/>
    <property type="match status" value="1"/>
</dbReference>
<evidence type="ECO:0000313" key="11">
    <source>
        <dbReference type="EMBL" id="KAJ3663564.1"/>
    </source>
</evidence>
<dbReference type="PANTHER" id="PTHR21137">
    <property type="entry name" value="ODORANT RECEPTOR"/>
    <property type="match status" value="1"/>
</dbReference>
<keyword evidence="4 10" id="KW-0812">Transmembrane</keyword>
<dbReference type="Proteomes" id="UP001168821">
    <property type="component" value="Unassembled WGS sequence"/>
</dbReference>
<comment type="similarity">
    <text evidence="10">Belongs to the insect chemoreceptor superfamily. Heteromeric odorant receptor channel (TC 1.A.69) family.</text>
</comment>
<comment type="caution">
    <text evidence="11">The sequence shown here is derived from an EMBL/GenBank/DDBJ whole genome shotgun (WGS) entry which is preliminary data.</text>
</comment>
<keyword evidence="7 10" id="KW-0472">Membrane</keyword>
<sequence>MKTFNWKSEVQSNILALKLLGLWPKGDETYKRNSYTLYASFCFFVLNCGHNFFQTVNIYFILDDLEAFTSSIFVTLSCVGTILKCYGLIQNMENLKQLFVTITGEIFQPKGEKQQKLVEPSVKFWSRIYLLFRITCYFTAFFWSTYPILDKSFRVRRLPFLSWYPYNVKVSPFYEFTYMYQVVSIWYIVAASLNIDCLIAALNMFIGAQCDILCDDLRNLVATNGKELKEKLVRCVIHHKAILSLAEKSNKFYNWIVLFQFFTSAVSLGFSMFQLTIVVPLSSEFYSFICYATSMIVEIFIYCWFGNEVEIKSSIIPYAAFQSTWVGLPTEIQKILITFTLRTQRPIKMSALNLFYLSLDTFKSVSSW</sequence>
<keyword evidence="9 10" id="KW-0807">Transducer</keyword>
<evidence type="ECO:0000256" key="5">
    <source>
        <dbReference type="ARBA" id="ARBA00022725"/>
    </source>
</evidence>
<keyword evidence="3 10" id="KW-0716">Sensory transduction</keyword>
<dbReference type="GO" id="GO:0007165">
    <property type="term" value="P:signal transduction"/>
    <property type="evidence" value="ECO:0007669"/>
    <property type="project" value="UniProtKB-KW"/>
</dbReference>
<feature type="transmembrane region" description="Helical" evidence="10">
    <location>
        <begin position="285"/>
        <end position="305"/>
    </location>
</feature>
<keyword evidence="2" id="KW-1003">Cell membrane</keyword>